<proteinExistence type="predicted"/>
<keyword evidence="2" id="KW-1185">Reference proteome</keyword>
<accession>A0ACC3BEJ1</accession>
<organism evidence="1 2">
    <name type="scientific">Aspergillus melleus</name>
    <dbReference type="NCBI Taxonomy" id="138277"/>
    <lineage>
        <taxon>Eukaryota</taxon>
        <taxon>Fungi</taxon>
        <taxon>Dikarya</taxon>
        <taxon>Ascomycota</taxon>
        <taxon>Pezizomycotina</taxon>
        <taxon>Eurotiomycetes</taxon>
        <taxon>Eurotiomycetidae</taxon>
        <taxon>Eurotiales</taxon>
        <taxon>Aspergillaceae</taxon>
        <taxon>Aspergillus</taxon>
        <taxon>Aspergillus subgen. Circumdati</taxon>
    </lineage>
</organism>
<evidence type="ECO:0000313" key="1">
    <source>
        <dbReference type="EMBL" id="KAK1148965.1"/>
    </source>
</evidence>
<protein>
    <submittedName>
        <fullName evidence="1">Uncharacterized protein</fullName>
    </submittedName>
</protein>
<reference evidence="1 2" key="1">
    <citation type="journal article" date="2023" name="ACS Omega">
        <title>Identification of the Neoaspergillic Acid Biosynthesis Gene Cluster by Establishing an In Vitro CRISPR-Ribonucleoprotein Genetic System in Aspergillus melleus.</title>
        <authorList>
            <person name="Yuan B."/>
            <person name="Grau M.F."/>
            <person name="Murata R.M."/>
            <person name="Torok T."/>
            <person name="Venkateswaran K."/>
            <person name="Stajich J.E."/>
            <person name="Wang C.C.C."/>
        </authorList>
    </citation>
    <scope>NUCLEOTIDE SEQUENCE [LARGE SCALE GENOMIC DNA]</scope>
    <source>
        <strain evidence="1 2">IMV 1140</strain>
    </source>
</reference>
<dbReference type="EMBL" id="JAOPJF010000005">
    <property type="protein sequence ID" value="KAK1148965.1"/>
    <property type="molecule type" value="Genomic_DNA"/>
</dbReference>
<comment type="caution">
    <text evidence="1">The sequence shown here is derived from an EMBL/GenBank/DDBJ whole genome shotgun (WGS) entry which is preliminary data.</text>
</comment>
<gene>
    <name evidence="1" type="ORF">N8T08_007640</name>
</gene>
<name>A0ACC3BEJ1_9EURO</name>
<sequence length="373" mass="39457">MSTITTPALVCHGLNKPLVLEDVMLDEMRPDEAIVEIEASGVCHTDLSCMDGTIPAGFPNVFGHEGAGTVLQTGSSLTSIQPGDKVLLSFNHCGNCTYCKSSHPAYCTTWAPLNFSGKRLDGTATLYDPNSAAPMHGTFFGQSSFMRRALVSGSSIVKVPRDTELPLFAALGCGFQTGAGCVLNTLRVTRGSSLVVFGVGAVGMAGVMAGVMAGASTIIAVDLNEGRLALASELGATHVIDGKSEDVEGQIKRICEPGNGAQFAMDGTGVPRVIETMVKCLGTKGRAATVGAPKPGSTVAIDVFQHLIMGREYVGSTEGDVDARTFIPFLIEEHAKGRFPIEKLISYYDIKDYQTAFQDMKATKVIKPVLLWK</sequence>
<evidence type="ECO:0000313" key="2">
    <source>
        <dbReference type="Proteomes" id="UP001177260"/>
    </source>
</evidence>
<dbReference type="Proteomes" id="UP001177260">
    <property type="component" value="Unassembled WGS sequence"/>
</dbReference>